<protein>
    <submittedName>
        <fullName evidence="1">Uncharacterized protein</fullName>
    </submittedName>
</protein>
<proteinExistence type="predicted"/>
<evidence type="ECO:0000313" key="1">
    <source>
        <dbReference type="EMBL" id="KAG5606854.1"/>
    </source>
</evidence>
<dbReference type="EMBL" id="JACXVP010000005">
    <property type="protein sequence ID" value="KAG5606854.1"/>
    <property type="molecule type" value="Genomic_DNA"/>
</dbReference>
<dbReference type="Proteomes" id="UP000824120">
    <property type="component" value="Chromosome 5"/>
</dbReference>
<feature type="non-terminal residue" evidence="1">
    <location>
        <position position="1"/>
    </location>
</feature>
<name>A0A9J5Z781_SOLCO</name>
<evidence type="ECO:0000313" key="2">
    <source>
        <dbReference type="Proteomes" id="UP000824120"/>
    </source>
</evidence>
<gene>
    <name evidence="1" type="ORF">H5410_028346</name>
</gene>
<keyword evidence="2" id="KW-1185">Reference proteome</keyword>
<dbReference type="OrthoDB" id="1902296at2759"/>
<reference evidence="1 2" key="1">
    <citation type="submission" date="2020-09" db="EMBL/GenBank/DDBJ databases">
        <title>De no assembly of potato wild relative species, Solanum commersonii.</title>
        <authorList>
            <person name="Cho K."/>
        </authorList>
    </citation>
    <scope>NUCLEOTIDE SEQUENCE [LARGE SCALE GENOMIC DNA]</scope>
    <source>
        <strain evidence="1">LZ3.2</strain>
        <tissue evidence="1">Leaf</tissue>
    </source>
</reference>
<organism evidence="1 2">
    <name type="scientific">Solanum commersonii</name>
    <name type="common">Commerson's wild potato</name>
    <name type="synonym">Commerson's nightshade</name>
    <dbReference type="NCBI Taxonomy" id="4109"/>
    <lineage>
        <taxon>Eukaryota</taxon>
        <taxon>Viridiplantae</taxon>
        <taxon>Streptophyta</taxon>
        <taxon>Embryophyta</taxon>
        <taxon>Tracheophyta</taxon>
        <taxon>Spermatophyta</taxon>
        <taxon>Magnoliopsida</taxon>
        <taxon>eudicotyledons</taxon>
        <taxon>Gunneridae</taxon>
        <taxon>Pentapetalae</taxon>
        <taxon>asterids</taxon>
        <taxon>lamiids</taxon>
        <taxon>Solanales</taxon>
        <taxon>Solanaceae</taxon>
        <taxon>Solanoideae</taxon>
        <taxon>Solaneae</taxon>
        <taxon>Solanum</taxon>
    </lineage>
</organism>
<dbReference type="AlphaFoldDB" id="A0A9J5Z781"/>
<accession>A0A9J5Z781</accession>
<comment type="caution">
    <text evidence="1">The sequence shown here is derived from an EMBL/GenBank/DDBJ whole genome shotgun (WGS) entry which is preliminary data.</text>
</comment>
<sequence>RENHLVTFRSMVAKIHVFLSENVTTQHIILLMDLEINMDRKKKTLYDPLRIRWGVLNLLFSWQMGEKLIGMGA</sequence>